<sequence>MTYPASGISGPLAFRGRGAVGRSLLR</sequence>
<keyword evidence="2" id="KW-1185">Reference proteome</keyword>
<dbReference type="AlphaFoldDB" id="A0A7Y9ERS6"/>
<evidence type="ECO:0000313" key="1">
    <source>
        <dbReference type="EMBL" id="NYD51935.1"/>
    </source>
</evidence>
<protein>
    <submittedName>
        <fullName evidence="1">Uncharacterized protein</fullName>
    </submittedName>
</protein>
<reference evidence="1 2" key="1">
    <citation type="submission" date="2020-07" db="EMBL/GenBank/DDBJ databases">
        <title>Sequencing the genomes of 1000 actinobacteria strains.</title>
        <authorList>
            <person name="Klenk H.-P."/>
        </authorList>
    </citation>
    <scope>NUCLEOTIDE SEQUENCE [LARGE SCALE GENOMIC DNA]</scope>
    <source>
        <strain evidence="1 2">DSM 40398</strain>
    </source>
</reference>
<name>A0A7Y9ERS6_9ACTN</name>
<evidence type="ECO:0000313" key="2">
    <source>
        <dbReference type="Proteomes" id="UP000529783"/>
    </source>
</evidence>
<proteinExistence type="predicted"/>
<gene>
    <name evidence="1" type="ORF">BJY14_007918</name>
</gene>
<accession>A0A7Y9ERS6</accession>
<dbReference type="EMBL" id="JACCBA010000001">
    <property type="protein sequence ID" value="NYD51935.1"/>
    <property type="molecule type" value="Genomic_DNA"/>
</dbReference>
<organism evidence="1 2">
    <name type="scientific">Actinomadura luteofluorescens</name>
    <dbReference type="NCBI Taxonomy" id="46163"/>
    <lineage>
        <taxon>Bacteria</taxon>
        <taxon>Bacillati</taxon>
        <taxon>Actinomycetota</taxon>
        <taxon>Actinomycetes</taxon>
        <taxon>Streptosporangiales</taxon>
        <taxon>Thermomonosporaceae</taxon>
        <taxon>Actinomadura</taxon>
    </lineage>
</organism>
<comment type="caution">
    <text evidence="1">The sequence shown here is derived from an EMBL/GenBank/DDBJ whole genome shotgun (WGS) entry which is preliminary data.</text>
</comment>
<dbReference type="Proteomes" id="UP000529783">
    <property type="component" value="Unassembled WGS sequence"/>
</dbReference>